<evidence type="ECO:0000313" key="2">
    <source>
        <dbReference type="EMBL" id="GBN33151.1"/>
    </source>
</evidence>
<dbReference type="InterPro" id="IPR043502">
    <property type="entry name" value="DNA/RNA_pol_sf"/>
</dbReference>
<accession>A0A4Y2N187</accession>
<proteinExistence type="predicted"/>
<dbReference type="GO" id="GO:0071897">
    <property type="term" value="P:DNA biosynthetic process"/>
    <property type="evidence" value="ECO:0007669"/>
    <property type="project" value="UniProtKB-ARBA"/>
</dbReference>
<dbReference type="PANTHER" id="PTHR19446">
    <property type="entry name" value="REVERSE TRANSCRIPTASES"/>
    <property type="match status" value="1"/>
</dbReference>
<dbReference type="SUPFAM" id="SSF56672">
    <property type="entry name" value="DNA/RNA polymerases"/>
    <property type="match status" value="1"/>
</dbReference>
<dbReference type="PROSITE" id="PS50878">
    <property type="entry name" value="RT_POL"/>
    <property type="match status" value="1"/>
</dbReference>
<dbReference type="AlphaFoldDB" id="A0A4Y2N187"/>
<dbReference type="Proteomes" id="UP000499080">
    <property type="component" value="Unassembled WGS sequence"/>
</dbReference>
<organism evidence="2 3">
    <name type="scientific">Araneus ventricosus</name>
    <name type="common">Orbweaver spider</name>
    <name type="synonym">Epeira ventricosa</name>
    <dbReference type="NCBI Taxonomy" id="182803"/>
    <lineage>
        <taxon>Eukaryota</taxon>
        <taxon>Metazoa</taxon>
        <taxon>Ecdysozoa</taxon>
        <taxon>Arthropoda</taxon>
        <taxon>Chelicerata</taxon>
        <taxon>Arachnida</taxon>
        <taxon>Araneae</taxon>
        <taxon>Araneomorphae</taxon>
        <taxon>Entelegynae</taxon>
        <taxon>Araneoidea</taxon>
        <taxon>Araneidae</taxon>
        <taxon>Araneus</taxon>
    </lineage>
</organism>
<dbReference type="InterPro" id="IPR000477">
    <property type="entry name" value="RT_dom"/>
</dbReference>
<evidence type="ECO:0000259" key="1">
    <source>
        <dbReference type="PROSITE" id="PS50878"/>
    </source>
</evidence>
<comment type="caution">
    <text evidence="2">The sequence shown here is derived from an EMBL/GenBank/DDBJ whole genome shotgun (WGS) entry which is preliminary data.</text>
</comment>
<feature type="domain" description="Reverse transcriptase" evidence="1">
    <location>
        <begin position="1"/>
        <end position="183"/>
    </location>
</feature>
<protein>
    <recommendedName>
        <fullName evidence="1">Reverse transcriptase domain-containing protein</fullName>
    </recommendedName>
</protein>
<gene>
    <name evidence="2" type="ORF">AVEN_87071_1</name>
</gene>
<name>A0A4Y2N187_ARAVE</name>
<keyword evidence="3" id="KW-1185">Reference proteome</keyword>
<sequence length="183" mass="21000">MAILRQTYGDIKKLVKILKPCSYSDTNTEFCKLIPLALSLDMSNAFNSVHWGDIIECLIEDGISPYLIHIIRDFLFDRKIVDRENDIEYYYSKGIPQGSSLGPVLWLVVADRLLIRLEALGDQFPNLHCTMFADDILLLSAETASYKFTRNLETTIRVIETWANDFKLAIKSTKSKFIIFPIK</sequence>
<dbReference type="Pfam" id="PF00078">
    <property type="entry name" value="RVT_1"/>
    <property type="match status" value="1"/>
</dbReference>
<dbReference type="OrthoDB" id="6158911at2759"/>
<evidence type="ECO:0000313" key="3">
    <source>
        <dbReference type="Proteomes" id="UP000499080"/>
    </source>
</evidence>
<reference evidence="2 3" key="1">
    <citation type="journal article" date="2019" name="Sci. Rep.">
        <title>Orb-weaving spider Araneus ventricosus genome elucidates the spidroin gene catalogue.</title>
        <authorList>
            <person name="Kono N."/>
            <person name="Nakamura H."/>
            <person name="Ohtoshi R."/>
            <person name="Moran D.A.P."/>
            <person name="Shinohara A."/>
            <person name="Yoshida Y."/>
            <person name="Fujiwara M."/>
            <person name="Mori M."/>
            <person name="Tomita M."/>
            <person name="Arakawa K."/>
        </authorList>
    </citation>
    <scope>NUCLEOTIDE SEQUENCE [LARGE SCALE GENOMIC DNA]</scope>
</reference>
<dbReference type="EMBL" id="BGPR01008339">
    <property type="protein sequence ID" value="GBN33151.1"/>
    <property type="molecule type" value="Genomic_DNA"/>
</dbReference>